<evidence type="ECO:0000313" key="2">
    <source>
        <dbReference type="Proteomes" id="UP000805193"/>
    </source>
</evidence>
<gene>
    <name evidence="1" type="ORF">HPB47_023450</name>
</gene>
<name>A0AC60Q9A2_IXOPE</name>
<sequence length="157" mass="17222">MLLAPSEIHFLHDSASSYILTPDVIDDVGHQLLQQSNERVPRIQVVEKDGSWFALNDSYLRVYRELERQGRCPKIRVEVVALSKVPQNVQKGMIVGEEKSEDVSGPIRSRRVVANRQQTTKAARRSPSRGRTENQRSGDGSGGGGAETVAGTVGLDA</sequence>
<dbReference type="EMBL" id="JABSTQ010009396">
    <property type="protein sequence ID" value="KAG0429624.1"/>
    <property type="molecule type" value="Genomic_DNA"/>
</dbReference>
<protein>
    <submittedName>
        <fullName evidence="1">Uncharacterized protein</fullName>
    </submittedName>
</protein>
<proteinExistence type="predicted"/>
<organism evidence="1 2">
    <name type="scientific">Ixodes persulcatus</name>
    <name type="common">Taiga tick</name>
    <dbReference type="NCBI Taxonomy" id="34615"/>
    <lineage>
        <taxon>Eukaryota</taxon>
        <taxon>Metazoa</taxon>
        <taxon>Ecdysozoa</taxon>
        <taxon>Arthropoda</taxon>
        <taxon>Chelicerata</taxon>
        <taxon>Arachnida</taxon>
        <taxon>Acari</taxon>
        <taxon>Parasitiformes</taxon>
        <taxon>Ixodida</taxon>
        <taxon>Ixodoidea</taxon>
        <taxon>Ixodidae</taxon>
        <taxon>Ixodinae</taxon>
        <taxon>Ixodes</taxon>
    </lineage>
</organism>
<reference evidence="1 2" key="1">
    <citation type="journal article" date="2020" name="Cell">
        <title>Large-Scale Comparative Analyses of Tick Genomes Elucidate Their Genetic Diversity and Vector Capacities.</title>
        <authorList>
            <consortium name="Tick Genome and Microbiome Consortium (TIGMIC)"/>
            <person name="Jia N."/>
            <person name="Wang J."/>
            <person name="Shi W."/>
            <person name="Du L."/>
            <person name="Sun Y."/>
            <person name="Zhan W."/>
            <person name="Jiang J.F."/>
            <person name="Wang Q."/>
            <person name="Zhang B."/>
            <person name="Ji P."/>
            <person name="Bell-Sakyi L."/>
            <person name="Cui X.M."/>
            <person name="Yuan T.T."/>
            <person name="Jiang B.G."/>
            <person name="Yang W.F."/>
            <person name="Lam T.T."/>
            <person name="Chang Q.C."/>
            <person name="Ding S.J."/>
            <person name="Wang X.J."/>
            <person name="Zhu J.G."/>
            <person name="Ruan X.D."/>
            <person name="Zhao L."/>
            <person name="Wei J.T."/>
            <person name="Ye R.Z."/>
            <person name="Que T.C."/>
            <person name="Du C.H."/>
            <person name="Zhou Y.H."/>
            <person name="Cheng J.X."/>
            <person name="Dai P.F."/>
            <person name="Guo W.B."/>
            <person name="Han X.H."/>
            <person name="Huang E.J."/>
            <person name="Li L.F."/>
            <person name="Wei W."/>
            <person name="Gao Y.C."/>
            <person name="Liu J.Z."/>
            <person name="Shao H.Z."/>
            <person name="Wang X."/>
            <person name="Wang C.C."/>
            <person name="Yang T.C."/>
            <person name="Huo Q.B."/>
            <person name="Li W."/>
            <person name="Chen H.Y."/>
            <person name="Chen S.E."/>
            <person name="Zhou L.G."/>
            <person name="Ni X.B."/>
            <person name="Tian J.H."/>
            <person name="Sheng Y."/>
            <person name="Liu T."/>
            <person name="Pan Y.S."/>
            <person name="Xia L.Y."/>
            <person name="Li J."/>
            <person name="Zhao F."/>
            <person name="Cao W.C."/>
        </authorList>
    </citation>
    <scope>NUCLEOTIDE SEQUENCE [LARGE SCALE GENOMIC DNA]</scope>
    <source>
        <strain evidence="1">Iper-2018</strain>
    </source>
</reference>
<evidence type="ECO:0000313" key="1">
    <source>
        <dbReference type="EMBL" id="KAG0429624.1"/>
    </source>
</evidence>
<comment type="caution">
    <text evidence="1">The sequence shown here is derived from an EMBL/GenBank/DDBJ whole genome shotgun (WGS) entry which is preliminary data.</text>
</comment>
<keyword evidence="2" id="KW-1185">Reference proteome</keyword>
<dbReference type="Proteomes" id="UP000805193">
    <property type="component" value="Unassembled WGS sequence"/>
</dbReference>
<accession>A0AC60Q9A2</accession>